<reference evidence="2" key="2">
    <citation type="submission" date="2016-05" db="EMBL/GenBank/DDBJ databases">
        <title>Comparative analysis highlights variable genome content of wheat rusts and divergence of the mating loci.</title>
        <authorList>
            <person name="Cuomo C.A."/>
            <person name="Bakkeren G."/>
            <person name="Szabo L."/>
            <person name="Khalil H."/>
            <person name="Joly D."/>
            <person name="Goldberg J."/>
            <person name="Young S."/>
            <person name="Zeng Q."/>
            <person name="Fellers J."/>
        </authorList>
    </citation>
    <scope>NUCLEOTIDE SEQUENCE [LARGE SCALE GENOMIC DNA]</scope>
    <source>
        <strain evidence="2">1-1 BBBD Race 1</strain>
    </source>
</reference>
<dbReference type="Proteomes" id="UP000005240">
    <property type="component" value="Unassembled WGS sequence"/>
</dbReference>
<accession>A0A180G9F3</accession>
<dbReference type="VEuPathDB" id="FungiDB:PTTG_29005"/>
<dbReference type="EnsemblFungi" id="PTTG_29005-t43_1">
    <property type="protein sequence ID" value="PTTG_29005-t43_1-p1"/>
    <property type="gene ID" value="PTTG_29005"/>
</dbReference>
<reference evidence="2" key="1">
    <citation type="submission" date="2009-11" db="EMBL/GenBank/DDBJ databases">
        <authorList>
            <consortium name="The Broad Institute Genome Sequencing Platform"/>
            <person name="Ward D."/>
            <person name="Feldgarden M."/>
            <person name="Earl A."/>
            <person name="Young S.K."/>
            <person name="Zeng Q."/>
            <person name="Koehrsen M."/>
            <person name="Alvarado L."/>
            <person name="Berlin A."/>
            <person name="Bochicchio J."/>
            <person name="Borenstein D."/>
            <person name="Chapman S.B."/>
            <person name="Chen Z."/>
            <person name="Engels R."/>
            <person name="Freedman E."/>
            <person name="Gellesch M."/>
            <person name="Goldberg J."/>
            <person name="Griggs A."/>
            <person name="Gujja S."/>
            <person name="Heilman E."/>
            <person name="Heiman D."/>
            <person name="Hepburn T."/>
            <person name="Howarth C."/>
            <person name="Jen D."/>
            <person name="Larson L."/>
            <person name="Lewis B."/>
            <person name="Mehta T."/>
            <person name="Park D."/>
            <person name="Pearson M."/>
            <person name="Roberts A."/>
            <person name="Saif S."/>
            <person name="Shea T."/>
            <person name="Shenoy N."/>
            <person name="Sisk P."/>
            <person name="Stolte C."/>
            <person name="Sykes S."/>
            <person name="Thomson T."/>
            <person name="Walk T."/>
            <person name="White J."/>
            <person name="Yandava C."/>
            <person name="Izard J."/>
            <person name="Baranova O.V."/>
            <person name="Blanton J.M."/>
            <person name="Tanner A.C."/>
            <person name="Dewhirst F.E."/>
            <person name="Haas B."/>
            <person name="Nusbaum C."/>
            <person name="Birren B."/>
        </authorList>
    </citation>
    <scope>NUCLEOTIDE SEQUENCE [LARGE SCALE GENOMIC DNA]</scope>
    <source>
        <strain evidence="2">1-1 BBBD Race 1</strain>
    </source>
</reference>
<evidence type="ECO:0000256" key="1">
    <source>
        <dbReference type="SAM" id="MobiDB-lite"/>
    </source>
</evidence>
<reference evidence="3" key="4">
    <citation type="submission" date="2025-05" db="UniProtKB">
        <authorList>
            <consortium name="EnsemblFungi"/>
        </authorList>
    </citation>
    <scope>IDENTIFICATION</scope>
    <source>
        <strain evidence="3">isolate 1-1 / race 1 (BBBD)</strain>
    </source>
</reference>
<evidence type="ECO:0000313" key="2">
    <source>
        <dbReference type="EMBL" id="OAV88533.1"/>
    </source>
</evidence>
<dbReference type="EMBL" id="ADAS02000170">
    <property type="protein sequence ID" value="OAV88533.1"/>
    <property type="molecule type" value="Genomic_DNA"/>
</dbReference>
<gene>
    <name evidence="2" type="ORF">PTTG_29005</name>
</gene>
<feature type="region of interest" description="Disordered" evidence="1">
    <location>
        <begin position="38"/>
        <end position="59"/>
    </location>
</feature>
<proteinExistence type="predicted"/>
<evidence type="ECO:0000313" key="4">
    <source>
        <dbReference type="Proteomes" id="UP000005240"/>
    </source>
</evidence>
<organism evidence="2">
    <name type="scientific">Puccinia triticina (isolate 1-1 / race 1 (BBBD))</name>
    <name type="common">Brown leaf rust fungus</name>
    <dbReference type="NCBI Taxonomy" id="630390"/>
    <lineage>
        <taxon>Eukaryota</taxon>
        <taxon>Fungi</taxon>
        <taxon>Dikarya</taxon>
        <taxon>Basidiomycota</taxon>
        <taxon>Pucciniomycotina</taxon>
        <taxon>Pucciniomycetes</taxon>
        <taxon>Pucciniales</taxon>
        <taxon>Pucciniaceae</taxon>
        <taxon>Puccinia</taxon>
    </lineage>
</organism>
<sequence length="338" mass="38257">MTDDLKHMVRNFRVLSASPFVYGDFEMAVSGFLDSLPKHTAPRGRPPPTTTTQPVGNPREDTVWRIHSYLDSLGGCHFCKTRCGSSPRACTNPIDQSFIEIPADFARRDRGREGPRNRQRAGWGERQPWQQLSSQVETLWKTRPPTCSPGTLTMGNVLLLQKSRASKLSNDWTTARGFQNSAPARAEEEPHLRADCQVSPGVFPAPTHWWEINQIKHTLRADQYTPTPHSGSDGNEDDKSRMFYASLQVILVSSEVTIPLRFKKKTPAPSTSKARATKKTPKELEEEQIQLIKDLVYTHRLNWKKCVALQARRVPKEELLAALRKAQETQKAAQRHLT</sequence>
<keyword evidence="4" id="KW-1185">Reference proteome</keyword>
<feature type="region of interest" description="Disordered" evidence="1">
    <location>
        <begin position="109"/>
        <end position="129"/>
    </location>
</feature>
<evidence type="ECO:0000313" key="3">
    <source>
        <dbReference type="EnsemblFungi" id="PTTG_29005-t43_1-p1"/>
    </source>
</evidence>
<name>A0A180G9F3_PUCT1</name>
<dbReference type="AlphaFoldDB" id="A0A180G9F3"/>
<protein>
    <submittedName>
        <fullName evidence="2 3">Uncharacterized protein</fullName>
    </submittedName>
</protein>
<reference evidence="3 4" key="3">
    <citation type="journal article" date="2017" name="G3 (Bethesda)">
        <title>Comparative analysis highlights variable genome content of wheat rusts and divergence of the mating loci.</title>
        <authorList>
            <person name="Cuomo C.A."/>
            <person name="Bakkeren G."/>
            <person name="Khalil H.B."/>
            <person name="Panwar V."/>
            <person name="Joly D."/>
            <person name="Linning R."/>
            <person name="Sakthikumar S."/>
            <person name="Song X."/>
            <person name="Adiconis X."/>
            <person name="Fan L."/>
            <person name="Goldberg J.M."/>
            <person name="Levin J.Z."/>
            <person name="Young S."/>
            <person name="Zeng Q."/>
            <person name="Anikster Y."/>
            <person name="Bruce M."/>
            <person name="Wang M."/>
            <person name="Yin C."/>
            <person name="McCallum B."/>
            <person name="Szabo L.J."/>
            <person name="Hulbert S."/>
            <person name="Chen X."/>
            <person name="Fellers J.P."/>
        </authorList>
    </citation>
    <scope>NUCLEOTIDE SEQUENCE</scope>
    <source>
        <strain evidence="4">Isolate 1-1 / race 1 (BBBD)</strain>
        <strain evidence="3">isolate 1-1 / race 1 (BBBD)</strain>
    </source>
</reference>